<evidence type="ECO:0000313" key="3">
    <source>
        <dbReference type="Proteomes" id="UP000523955"/>
    </source>
</evidence>
<comment type="caution">
    <text evidence="2">The sequence shown here is derived from an EMBL/GenBank/DDBJ whole genome shotgun (WGS) entry which is preliminary data.</text>
</comment>
<feature type="compositionally biased region" description="Basic and acidic residues" evidence="1">
    <location>
        <begin position="34"/>
        <end position="48"/>
    </location>
</feature>
<evidence type="ECO:0008006" key="4">
    <source>
        <dbReference type="Google" id="ProtNLM"/>
    </source>
</evidence>
<name>A0A7X0RK98_9ACTN</name>
<keyword evidence="3" id="KW-1185">Reference proteome</keyword>
<dbReference type="AlphaFoldDB" id="A0A7X0RK98"/>
<sequence length="59" mass="6969">MSKYWYCTKHSRVEQGEDICPPIDRLGPYASEEEASHALEKAEERNQEWDNDPNWNDAK</sequence>
<dbReference type="RefSeq" id="WP_185255070.1">
    <property type="nucleotide sequence ID" value="NZ_JACKXE010000002.1"/>
</dbReference>
<organism evidence="2 3">
    <name type="scientific">Nocardioides luti</name>
    <dbReference type="NCBI Taxonomy" id="2761101"/>
    <lineage>
        <taxon>Bacteria</taxon>
        <taxon>Bacillati</taxon>
        <taxon>Actinomycetota</taxon>
        <taxon>Actinomycetes</taxon>
        <taxon>Propionibacteriales</taxon>
        <taxon>Nocardioidaceae</taxon>
        <taxon>Nocardioides</taxon>
    </lineage>
</organism>
<accession>A0A7X0RK98</accession>
<evidence type="ECO:0000313" key="2">
    <source>
        <dbReference type="EMBL" id="MBB6629857.1"/>
    </source>
</evidence>
<dbReference type="EMBL" id="JACKXE010000002">
    <property type="protein sequence ID" value="MBB6629857.1"/>
    <property type="molecule type" value="Genomic_DNA"/>
</dbReference>
<reference evidence="2 3" key="1">
    <citation type="submission" date="2020-08" db="EMBL/GenBank/DDBJ databases">
        <authorList>
            <person name="Seo M.-J."/>
        </authorList>
    </citation>
    <scope>NUCLEOTIDE SEQUENCE [LARGE SCALE GENOMIC DNA]</scope>
    <source>
        <strain evidence="2 3">KIGAM211</strain>
    </source>
</reference>
<evidence type="ECO:0000256" key="1">
    <source>
        <dbReference type="SAM" id="MobiDB-lite"/>
    </source>
</evidence>
<feature type="region of interest" description="Disordered" evidence="1">
    <location>
        <begin position="32"/>
        <end position="59"/>
    </location>
</feature>
<dbReference type="Proteomes" id="UP000523955">
    <property type="component" value="Unassembled WGS sequence"/>
</dbReference>
<gene>
    <name evidence="2" type="ORF">H5V45_21240</name>
</gene>
<proteinExistence type="predicted"/>
<protein>
    <recommendedName>
        <fullName evidence="4">SPOR domain-containing protein</fullName>
    </recommendedName>
</protein>